<name>A0A975WZU2_9BURK</name>
<evidence type="ECO:0000313" key="2">
    <source>
        <dbReference type="EMBL" id="SOY50187.1"/>
    </source>
</evidence>
<evidence type="ECO:0000256" key="1">
    <source>
        <dbReference type="SAM" id="MobiDB-lite"/>
    </source>
</evidence>
<organism evidence="2 3">
    <name type="scientific">Cupriavidus taiwanensis</name>
    <dbReference type="NCBI Taxonomy" id="164546"/>
    <lineage>
        <taxon>Bacteria</taxon>
        <taxon>Pseudomonadati</taxon>
        <taxon>Pseudomonadota</taxon>
        <taxon>Betaproteobacteria</taxon>
        <taxon>Burkholderiales</taxon>
        <taxon>Burkholderiaceae</taxon>
        <taxon>Cupriavidus</taxon>
    </lineage>
</organism>
<comment type="caution">
    <text evidence="2">The sequence shown here is derived from an EMBL/GenBank/DDBJ whole genome shotgun (WGS) entry which is preliminary data.</text>
</comment>
<feature type="region of interest" description="Disordered" evidence="1">
    <location>
        <begin position="1"/>
        <end position="20"/>
    </location>
</feature>
<reference evidence="2 3" key="1">
    <citation type="submission" date="2018-01" db="EMBL/GenBank/DDBJ databases">
        <authorList>
            <person name="Clerissi C."/>
        </authorList>
    </citation>
    <scope>NUCLEOTIDE SEQUENCE [LARGE SCALE GENOMIC DNA]</scope>
    <source>
        <strain evidence="2">Cupriavidus sp. LMG 19464</strain>
    </source>
</reference>
<accession>A0A975WZU2</accession>
<dbReference type="Proteomes" id="UP000256780">
    <property type="component" value="Chromosome CBM2587_a"/>
</dbReference>
<evidence type="ECO:0000313" key="3">
    <source>
        <dbReference type="Proteomes" id="UP000256780"/>
    </source>
</evidence>
<feature type="compositionally biased region" description="Basic and acidic residues" evidence="1">
    <location>
        <begin position="10"/>
        <end position="20"/>
    </location>
</feature>
<proteinExistence type="predicted"/>
<protein>
    <submittedName>
        <fullName evidence="2">Uncharacterized protein</fullName>
    </submittedName>
</protein>
<dbReference type="AlphaFoldDB" id="A0A975WZU2"/>
<gene>
    <name evidence="2" type="ORF">CBM2587_A20318</name>
</gene>
<dbReference type="EMBL" id="OFSQ01000012">
    <property type="protein sequence ID" value="SOY50187.1"/>
    <property type="molecule type" value="Genomic_DNA"/>
</dbReference>
<sequence length="20" mass="2167">MPAHPSPRPSPHEGRGRTPC</sequence>